<dbReference type="Gene3D" id="3.90.550.10">
    <property type="entry name" value="Spore Coat Polysaccharide Biosynthesis Protein SpsA, Chain A"/>
    <property type="match status" value="1"/>
</dbReference>
<evidence type="ECO:0000256" key="2">
    <source>
        <dbReference type="ARBA" id="ARBA00022695"/>
    </source>
</evidence>
<keyword evidence="2" id="KW-0548">Nucleotidyltransferase</keyword>
<evidence type="ECO:0000313" key="4">
    <source>
        <dbReference type="EMBL" id="PZF76477.1"/>
    </source>
</evidence>
<proteinExistence type="predicted"/>
<dbReference type="InterPro" id="IPR029044">
    <property type="entry name" value="Nucleotide-diphossugar_trans"/>
</dbReference>
<accession>A0A2W2BKP1</accession>
<evidence type="ECO:0000259" key="3">
    <source>
        <dbReference type="Pfam" id="PF00483"/>
    </source>
</evidence>
<organism evidence="4 5">
    <name type="scientific">Aestuariivirga litoralis</name>
    <dbReference type="NCBI Taxonomy" id="2650924"/>
    <lineage>
        <taxon>Bacteria</taxon>
        <taxon>Pseudomonadati</taxon>
        <taxon>Pseudomonadota</taxon>
        <taxon>Alphaproteobacteria</taxon>
        <taxon>Hyphomicrobiales</taxon>
        <taxon>Aestuariivirgaceae</taxon>
        <taxon>Aestuariivirga</taxon>
    </lineage>
</organism>
<keyword evidence="1 4" id="KW-0808">Transferase</keyword>
<dbReference type="EMBL" id="QKVK01000005">
    <property type="protein sequence ID" value="PZF76477.1"/>
    <property type="molecule type" value="Genomic_DNA"/>
</dbReference>
<feature type="domain" description="Nucleotidyl transferase" evidence="3">
    <location>
        <begin position="9"/>
        <end position="131"/>
    </location>
</feature>
<evidence type="ECO:0000256" key="1">
    <source>
        <dbReference type="ARBA" id="ARBA00022679"/>
    </source>
</evidence>
<dbReference type="SUPFAM" id="SSF53448">
    <property type="entry name" value="Nucleotide-diphospho-sugar transferases"/>
    <property type="match status" value="1"/>
</dbReference>
<protein>
    <submittedName>
        <fullName evidence="4">Nucleotidyltransferase family protein</fullName>
    </submittedName>
</protein>
<dbReference type="PANTHER" id="PTHR43584:SF8">
    <property type="entry name" value="N-ACETYLMURAMATE ALPHA-1-PHOSPHATE URIDYLYLTRANSFERASE"/>
    <property type="match status" value="1"/>
</dbReference>
<dbReference type="PANTHER" id="PTHR43584">
    <property type="entry name" value="NUCLEOTIDYL TRANSFERASE"/>
    <property type="match status" value="1"/>
</dbReference>
<comment type="caution">
    <text evidence="4">The sequence shown here is derived from an EMBL/GenBank/DDBJ whole genome shotgun (WGS) entry which is preliminary data.</text>
</comment>
<dbReference type="GO" id="GO:0016779">
    <property type="term" value="F:nucleotidyltransferase activity"/>
    <property type="evidence" value="ECO:0007669"/>
    <property type="project" value="UniProtKB-KW"/>
</dbReference>
<dbReference type="InterPro" id="IPR050065">
    <property type="entry name" value="GlmU-like"/>
</dbReference>
<dbReference type="Proteomes" id="UP000248795">
    <property type="component" value="Unassembled WGS sequence"/>
</dbReference>
<dbReference type="Pfam" id="PF00483">
    <property type="entry name" value="NTP_transferase"/>
    <property type="match status" value="1"/>
</dbReference>
<sequence>MTDGLGSRAMVLAAGYGQRMRPLTLTRPKPLVEVAGKSLIDYGFDRLRAAGVEEAVVNVHYLPDQIEAWAQRQAAPRIVISDEKAEILDTGGGVAHALPHLGDKPFFVINSDSFWVDDGTPALDRLRAAWDDAAMDCLLLLSPLERTVGYDGKGDFTRGADGRLARRATSQGTPLAYIGGYLVHPRLFEGAPAGAFSMNVLWDRAIAAGRLFGIEHTGRWLHVGTPDAIGLAEAALKA</sequence>
<dbReference type="CDD" id="cd06422">
    <property type="entry name" value="NTP_transferase_like_1"/>
    <property type="match status" value="1"/>
</dbReference>
<dbReference type="RefSeq" id="WP_111198713.1">
    <property type="nucleotide sequence ID" value="NZ_QKVK01000005.1"/>
</dbReference>
<gene>
    <name evidence="4" type="ORF">DK847_11735</name>
</gene>
<reference evidence="5" key="1">
    <citation type="submission" date="2018-06" db="EMBL/GenBank/DDBJ databases">
        <title>Aestuariibacter litoralis strain KCTC 52945T.</title>
        <authorList>
            <person name="Li X."/>
            <person name="Salam N."/>
            <person name="Li J.-L."/>
            <person name="Chen Y.-M."/>
            <person name="Yang Z.-W."/>
            <person name="Zhang L.-Y."/>
            <person name="Han M.-X."/>
            <person name="Xiao M."/>
            <person name="Li W.-J."/>
        </authorList>
    </citation>
    <scope>NUCLEOTIDE SEQUENCE [LARGE SCALE GENOMIC DNA]</scope>
    <source>
        <strain evidence="5">KCTC 52945</strain>
    </source>
</reference>
<name>A0A2W2BKP1_9HYPH</name>
<evidence type="ECO:0000313" key="5">
    <source>
        <dbReference type="Proteomes" id="UP000248795"/>
    </source>
</evidence>
<keyword evidence="5" id="KW-1185">Reference proteome</keyword>
<dbReference type="InterPro" id="IPR005835">
    <property type="entry name" value="NTP_transferase_dom"/>
</dbReference>
<dbReference type="AlphaFoldDB" id="A0A2W2BKP1"/>